<evidence type="ECO:0000313" key="2">
    <source>
        <dbReference type="Proteomes" id="UP000663842"/>
    </source>
</evidence>
<evidence type="ECO:0000313" key="1">
    <source>
        <dbReference type="EMBL" id="CAF4016490.1"/>
    </source>
</evidence>
<protein>
    <submittedName>
        <fullName evidence="1">Uncharacterized protein</fullName>
    </submittedName>
</protein>
<accession>A0A819PPE9</accession>
<dbReference type="AlphaFoldDB" id="A0A819PPE9"/>
<name>A0A819PPE9_9BILA</name>
<reference evidence="1" key="1">
    <citation type="submission" date="2021-02" db="EMBL/GenBank/DDBJ databases">
        <authorList>
            <person name="Nowell W R."/>
        </authorList>
    </citation>
    <scope>NUCLEOTIDE SEQUENCE</scope>
</reference>
<dbReference type="Proteomes" id="UP000663842">
    <property type="component" value="Unassembled WGS sequence"/>
</dbReference>
<proteinExistence type="predicted"/>
<dbReference type="EMBL" id="CAJOBF010002189">
    <property type="protein sequence ID" value="CAF4016490.1"/>
    <property type="molecule type" value="Genomic_DNA"/>
</dbReference>
<gene>
    <name evidence="1" type="ORF">UXM345_LOCUS17095</name>
</gene>
<sequence length="419" mass="48894">MMEWRLGLTILKIGNHYRCSQTDMFADEIRKLVVASHFASEDTRGALLFAVAGGSSLHLSLIGYFDFSMDLINYKLQTPHCEEGFEFKYEHTIMNAYIPHRSLTISVLNLTTLHVLLHYLPQLEYLVDKFTNSLEEFSLFLTHYCNGEHDICFDGYRLATLCSRLSHLRSLHFGIQLQFIEPPSSQTLSDFIQAFRRPTWLNGPLVCIRVCVNYHQVFRLVQMFSLSYVFSNNTVYRTTDLIDILFNTSEAEKDISNNLPIALRSLWSGMEALCISLFEKQKIPTSFIHALQCPSSHTGFVYYLICLYVNSTELKHWFTNHRDNLYLNTFFRQIDHLYIDCSPISNINQHEEIMVPLLSFVIDKQRFRQLQCLRFDFIEKEQQVIDMKTGDEIVSIAEPPRIADIHRFVSENHLALWIQ</sequence>
<comment type="caution">
    <text evidence="1">The sequence shown here is derived from an EMBL/GenBank/DDBJ whole genome shotgun (WGS) entry which is preliminary data.</text>
</comment>
<organism evidence="1 2">
    <name type="scientific">Rotaria magnacalcarata</name>
    <dbReference type="NCBI Taxonomy" id="392030"/>
    <lineage>
        <taxon>Eukaryota</taxon>
        <taxon>Metazoa</taxon>
        <taxon>Spiralia</taxon>
        <taxon>Gnathifera</taxon>
        <taxon>Rotifera</taxon>
        <taxon>Eurotatoria</taxon>
        <taxon>Bdelloidea</taxon>
        <taxon>Philodinida</taxon>
        <taxon>Philodinidae</taxon>
        <taxon>Rotaria</taxon>
    </lineage>
</organism>